<accession>A0ABQ1GQI3</accession>
<feature type="region of interest" description="Disordered" evidence="1">
    <location>
        <begin position="461"/>
        <end position="489"/>
    </location>
</feature>
<feature type="transmembrane region" description="Helical" evidence="2">
    <location>
        <begin position="285"/>
        <end position="309"/>
    </location>
</feature>
<sequence>MAAEKANKQYPIRHYVKIMFLISFIVLVLDFVISLATISIVKQQSTRYLQDTADLYINRINHDFAYISHYMGWTLANDESVTTMTGYPLNSWEFFKAGESLHKRFTELQRNYGQEYNFFLYLKNQDYFLNYAPISIPYGDYQDLKEQITSDLLSSNVQDNEIYERFYSKWTPVMVRGKYYMISIAPYQDSYMIALISADNLISPLRQINLGEDGLASFVAEDGTSLTSPILNNGTRLTPEEAQASQSPPSFLNLIQTRTTVDGEFTNATFHVKLVIQFGTFEKIVIAQLLILLLALIIAGNLAFILMYFRRKVLTPIKRFSYNLSFWTEDGETIDMESSKIIELEKANTQFQHLVGQIKKFKIDLYERELEKQRIQLDYMKLQINPHFFLNCLTSIYSMAQMQMYEEIENMAMSTSKYFRYIFQNGENFVRLEDEIDHVRTYLDIQRHRYQNALSFRIERDTVEDTGESENEGKGADQGKRGNDTGAQTDAGLIPPLVLQTFIENAVKYGVSRTREAQIILKLQRKAAADPPVKEQEYPASAPPRNLIQIADNGPGFPPDVLEALRQGRPLDQSKGTHIGIMNTLQRLESLYRQQASVTFSNLATGGACVTIDLPVYPPE</sequence>
<comment type="caution">
    <text evidence="5">The sequence shown here is derived from an EMBL/GenBank/DDBJ whole genome shotgun (WGS) entry which is preliminary data.</text>
</comment>
<keyword evidence="6" id="KW-1185">Reference proteome</keyword>
<dbReference type="SUPFAM" id="SSF55874">
    <property type="entry name" value="ATPase domain of HSP90 chaperone/DNA topoisomerase II/histidine kinase"/>
    <property type="match status" value="1"/>
</dbReference>
<evidence type="ECO:0000256" key="2">
    <source>
        <dbReference type="SAM" id="Phobius"/>
    </source>
</evidence>
<dbReference type="RefSeq" id="WP_229752824.1">
    <property type="nucleotide sequence ID" value="NZ_BMHF01000017.1"/>
</dbReference>
<dbReference type="Proteomes" id="UP000609323">
    <property type="component" value="Unassembled WGS sequence"/>
</dbReference>
<evidence type="ECO:0000313" key="6">
    <source>
        <dbReference type="Proteomes" id="UP000609323"/>
    </source>
</evidence>
<dbReference type="InterPro" id="IPR003594">
    <property type="entry name" value="HATPase_dom"/>
</dbReference>
<gene>
    <name evidence="5" type="ORF">GCM10010917_36810</name>
</gene>
<evidence type="ECO:0008006" key="7">
    <source>
        <dbReference type="Google" id="ProtNLM"/>
    </source>
</evidence>
<dbReference type="Gene3D" id="3.30.565.10">
    <property type="entry name" value="Histidine kinase-like ATPase, C-terminal domain"/>
    <property type="match status" value="1"/>
</dbReference>
<protein>
    <recommendedName>
        <fullName evidence="7">Sensor histidine kinase</fullName>
    </recommendedName>
</protein>
<keyword evidence="2" id="KW-0472">Membrane</keyword>
<feature type="transmembrane region" description="Helical" evidence="2">
    <location>
        <begin position="20"/>
        <end position="41"/>
    </location>
</feature>
<name>A0ABQ1GQI3_9BACL</name>
<feature type="compositionally biased region" description="Basic and acidic residues" evidence="1">
    <location>
        <begin position="471"/>
        <end position="483"/>
    </location>
</feature>
<dbReference type="InterPro" id="IPR010559">
    <property type="entry name" value="Sig_transdc_His_kin_internal"/>
</dbReference>
<dbReference type="EMBL" id="BMHF01000017">
    <property type="protein sequence ID" value="GGA48191.1"/>
    <property type="molecule type" value="Genomic_DNA"/>
</dbReference>
<organism evidence="5 6">
    <name type="scientific">Paenibacillus physcomitrellae</name>
    <dbReference type="NCBI Taxonomy" id="1619311"/>
    <lineage>
        <taxon>Bacteria</taxon>
        <taxon>Bacillati</taxon>
        <taxon>Bacillota</taxon>
        <taxon>Bacilli</taxon>
        <taxon>Bacillales</taxon>
        <taxon>Paenibacillaceae</taxon>
        <taxon>Paenibacillus</taxon>
    </lineage>
</organism>
<evidence type="ECO:0000256" key="1">
    <source>
        <dbReference type="SAM" id="MobiDB-lite"/>
    </source>
</evidence>
<evidence type="ECO:0000259" key="3">
    <source>
        <dbReference type="Pfam" id="PF02518"/>
    </source>
</evidence>
<proteinExistence type="predicted"/>
<keyword evidence="2" id="KW-0812">Transmembrane</keyword>
<evidence type="ECO:0000313" key="5">
    <source>
        <dbReference type="EMBL" id="GGA48191.1"/>
    </source>
</evidence>
<reference evidence="6" key="1">
    <citation type="journal article" date="2019" name="Int. J. Syst. Evol. Microbiol.">
        <title>The Global Catalogue of Microorganisms (GCM) 10K type strain sequencing project: providing services to taxonomists for standard genome sequencing and annotation.</title>
        <authorList>
            <consortium name="The Broad Institute Genomics Platform"/>
            <consortium name="The Broad Institute Genome Sequencing Center for Infectious Disease"/>
            <person name="Wu L."/>
            <person name="Ma J."/>
        </authorList>
    </citation>
    <scope>NUCLEOTIDE SEQUENCE [LARGE SCALE GENOMIC DNA]</scope>
    <source>
        <strain evidence="6">CGMCC 1.15044</strain>
    </source>
</reference>
<keyword evidence="2" id="KW-1133">Transmembrane helix</keyword>
<dbReference type="InterPro" id="IPR050640">
    <property type="entry name" value="Bact_2-comp_sensor_kinase"/>
</dbReference>
<dbReference type="Pfam" id="PF02518">
    <property type="entry name" value="HATPase_c"/>
    <property type="match status" value="1"/>
</dbReference>
<dbReference type="InterPro" id="IPR036890">
    <property type="entry name" value="HATPase_C_sf"/>
</dbReference>
<feature type="domain" description="Histidine kinase/HSP90-like ATPase" evidence="3">
    <location>
        <begin position="498"/>
        <end position="616"/>
    </location>
</feature>
<dbReference type="PANTHER" id="PTHR34220">
    <property type="entry name" value="SENSOR HISTIDINE KINASE YPDA"/>
    <property type="match status" value="1"/>
</dbReference>
<dbReference type="Pfam" id="PF06580">
    <property type="entry name" value="His_kinase"/>
    <property type="match status" value="1"/>
</dbReference>
<evidence type="ECO:0000259" key="4">
    <source>
        <dbReference type="Pfam" id="PF06580"/>
    </source>
</evidence>
<dbReference type="PANTHER" id="PTHR34220:SF7">
    <property type="entry name" value="SENSOR HISTIDINE KINASE YPDA"/>
    <property type="match status" value="1"/>
</dbReference>
<feature type="domain" description="Signal transduction histidine kinase internal region" evidence="4">
    <location>
        <begin position="376"/>
        <end position="453"/>
    </location>
</feature>